<organism evidence="5 6">
    <name type="scientific">Candidatus Clostridium eludens</name>
    <dbReference type="NCBI Taxonomy" id="3381663"/>
    <lineage>
        <taxon>Bacteria</taxon>
        <taxon>Bacillati</taxon>
        <taxon>Bacillota</taxon>
        <taxon>Clostridia</taxon>
        <taxon>Eubacteriales</taxon>
        <taxon>Clostridiaceae</taxon>
        <taxon>Clostridium</taxon>
    </lineage>
</organism>
<keyword evidence="4" id="KW-0175">Coiled coil</keyword>
<dbReference type="SUPFAM" id="SSF52540">
    <property type="entry name" value="P-loop containing nucleoside triphosphate hydrolases"/>
    <property type="match status" value="1"/>
</dbReference>
<dbReference type="RefSeq" id="WP_406794554.1">
    <property type="nucleotide sequence ID" value="NZ_JBJHZX010000061.1"/>
</dbReference>
<reference evidence="5 6" key="1">
    <citation type="submission" date="2024-11" db="EMBL/GenBank/DDBJ databases">
        <authorList>
            <person name="Heng Y.C."/>
            <person name="Lim A.C.H."/>
            <person name="Lee J.K.Y."/>
            <person name="Kittelmann S."/>
        </authorList>
    </citation>
    <scope>NUCLEOTIDE SEQUENCE [LARGE SCALE GENOMIC DNA]</scope>
    <source>
        <strain evidence="5 6">WILCCON 0269</strain>
    </source>
</reference>
<accession>A0ABW8SRL5</accession>
<evidence type="ECO:0000313" key="6">
    <source>
        <dbReference type="Proteomes" id="UP001623660"/>
    </source>
</evidence>
<dbReference type="PANTHER" id="PTHR32114">
    <property type="entry name" value="ABC TRANSPORTER ABCH.3"/>
    <property type="match status" value="1"/>
</dbReference>
<comment type="subunit">
    <text evidence="2">Heterodimer of SbcC and SbcD.</text>
</comment>
<gene>
    <name evidence="5" type="ORF">ACJDU8_23200</name>
</gene>
<evidence type="ECO:0000256" key="1">
    <source>
        <dbReference type="ARBA" id="ARBA00006930"/>
    </source>
</evidence>
<keyword evidence="6" id="KW-1185">Reference proteome</keyword>
<evidence type="ECO:0000256" key="2">
    <source>
        <dbReference type="ARBA" id="ARBA00011322"/>
    </source>
</evidence>
<dbReference type="Proteomes" id="UP001623660">
    <property type="component" value="Unassembled WGS sequence"/>
</dbReference>
<name>A0ABW8SRL5_9CLOT</name>
<dbReference type="InterPro" id="IPR022205">
    <property type="entry name" value="DUF3732"/>
</dbReference>
<dbReference type="EMBL" id="JBJHZX010000061">
    <property type="protein sequence ID" value="MFL0198446.1"/>
    <property type="molecule type" value="Genomic_DNA"/>
</dbReference>
<evidence type="ECO:0000256" key="3">
    <source>
        <dbReference type="ARBA" id="ARBA00013368"/>
    </source>
</evidence>
<evidence type="ECO:0000313" key="5">
    <source>
        <dbReference type="EMBL" id="MFL0198446.1"/>
    </source>
</evidence>
<proteinExistence type="inferred from homology"/>
<protein>
    <recommendedName>
        <fullName evidence="3">Nuclease SbcCD subunit C</fullName>
    </recommendedName>
</protein>
<dbReference type="InterPro" id="IPR027417">
    <property type="entry name" value="P-loop_NTPase"/>
</dbReference>
<comment type="similarity">
    <text evidence="1">Belongs to the SMC family. SbcC subfamily.</text>
</comment>
<dbReference type="Gene3D" id="3.40.50.300">
    <property type="entry name" value="P-loop containing nucleotide triphosphate hydrolases"/>
    <property type="match status" value="1"/>
</dbReference>
<dbReference type="PANTHER" id="PTHR32114:SF2">
    <property type="entry name" value="ABC TRANSPORTER ABCH.3"/>
    <property type="match status" value="1"/>
</dbReference>
<sequence length="565" mass="64730">MMQIRELVLYGINGKVRHLPFDLGTINIISGKSKSGKSAVGDIIDYCLGGDSCNIADGIIRDNVDWYALLLQFSNERAFVARKNPKPGQQSTGYCYIEIGEKIEVHEKCDFIPNSNVSGLEETLSKRIGISENLNIPPDGQSRKPLSANIRHALYYCFQNQDEIAAKNFLFHKQSDDYITQAIKDTMPYFLGIVNEQSLALENERSILKRRLVIEKRRLEEIRMLQGGGTERAISLISEAKYVGLLPDDVKVNNNSYKSLYSILRNVNEWSPMDVQIVGMDRLSYLQSELGKREDALEELDENILNAKNFASETNGYTDEAEHQKIRLSSIGLYEKLDFRSGHCPLCSNKLDNPLPNVEMIKKAISNLDRNIKNVTRERPKLRDFIDKLEYERRKLREEIQNLKAEIDGIYSQNKDANSIKDLNSRRAKVVGRISLWLESVDKEDDSVDKEKAINNIQERLQEIDKLLDKDSLEERRQSALSRISVDMSEWAKELNLEHSENPYRLDMNKVTVIVDKAERPVPLKQLGSGSNWVGVHLITYFALHKYFINANRPVPNFIFLDQPD</sequence>
<dbReference type="Pfam" id="PF12532">
    <property type="entry name" value="DUF3732"/>
    <property type="match status" value="1"/>
</dbReference>
<feature type="coiled-coil region" evidence="4">
    <location>
        <begin position="358"/>
        <end position="413"/>
    </location>
</feature>
<evidence type="ECO:0000256" key="4">
    <source>
        <dbReference type="SAM" id="Coils"/>
    </source>
</evidence>
<comment type="caution">
    <text evidence="5">The sequence shown here is derived from an EMBL/GenBank/DDBJ whole genome shotgun (WGS) entry which is preliminary data.</text>
</comment>